<dbReference type="InterPro" id="IPR017735">
    <property type="entry name" value="T6SS_FHA"/>
</dbReference>
<evidence type="ECO:0000259" key="2">
    <source>
        <dbReference type="PROSITE" id="PS50006"/>
    </source>
</evidence>
<dbReference type="PROSITE" id="PS50006">
    <property type="entry name" value="FHA_DOMAIN"/>
    <property type="match status" value="1"/>
</dbReference>
<dbReference type="SMART" id="SM00240">
    <property type="entry name" value="FHA"/>
    <property type="match status" value="1"/>
</dbReference>
<feature type="domain" description="FHA" evidence="2">
    <location>
        <begin position="33"/>
        <end position="83"/>
    </location>
</feature>
<gene>
    <name evidence="3" type="ORF">GCM10007414_37020</name>
</gene>
<evidence type="ECO:0000256" key="1">
    <source>
        <dbReference type="SAM" id="MobiDB-lite"/>
    </source>
</evidence>
<accession>A0ABQ1I614</accession>
<organism evidence="3 4">
    <name type="scientific">Agarivorans gilvus</name>
    <dbReference type="NCBI Taxonomy" id="680279"/>
    <lineage>
        <taxon>Bacteria</taxon>
        <taxon>Pseudomonadati</taxon>
        <taxon>Pseudomonadota</taxon>
        <taxon>Gammaproteobacteria</taxon>
        <taxon>Alteromonadales</taxon>
        <taxon>Alteromonadaceae</taxon>
        <taxon>Agarivorans</taxon>
    </lineage>
</organism>
<reference evidence="4" key="1">
    <citation type="journal article" date="2019" name="Int. J. Syst. Evol. Microbiol.">
        <title>The Global Catalogue of Microorganisms (GCM) 10K type strain sequencing project: providing services to taxonomists for standard genome sequencing and annotation.</title>
        <authorList>
            <consortium name="The Broad Institute Genomics Platform"/>
            <consortium name="The Broad Institute Genome Sequencing Center for Infectious Disease"/>
            <person name="Wu L."/>
            <person name="Ma J."/>
        </authorList>
    </citation>
    <scope>NUCLEOTIDE SEQUENCE [LARGE SCALE GENOMIC DNA]</scope>
    <source>
        <strain evidence="4">CGMCC 1.10131</strain>
    </source>
</reference>
<name>A0ABQ1I614_9ALTE</name>
<dbReference type="NCBIfam" id="TIGR03354">
    <property type="entry name" value="VI_FHA"/>
    <property type="match status" value="1"/>
</dbReference>
<dbReference type="InterPro" id="IPR046883">
    <property type="entry name" value="T6SS_FHA_C"/>
</dbReference>
<dbReference type="CDD" id="cd00060">
    <property type="entry name" value="FHA"/>
    <property type="match status" value="1"/>
</dbReference>
<dbReference type="SUPFAM" id="SSF49879">
    <property type="entry name" value="SMAD/FHA domain"/>
    <property type="match status" value="1"/>
</dbReference>
<evidence type="ECO:0000313" key="3">
    <source>
        <dbReference type="EMBL" id="GGB20197.1"/>
    </source>
</evidence>
<evidence type="ECO:0000313" key="4">
    <source>
        <dbReference type="Proteomes" id="UP000651977"/>
    </source>
</evidence>
<dbReference type="EMBL" id="BMDY01000033">
    <property type="protein sequence ID" value="GGB20197.1"/>
    <property type="molecule type" value="Genomic_DNA"/>
</dbReference>
<dbReference type="RefSeq" id="WP_188407577.1">
    <property type="nucleotide sequence ID" value="NZ_BMDY01000033.1"/>
</dbReference>
<dbReference type="InterPro" id="IPR000253">
    <property type="entry name" value="FHA_dom"/>
</dbReference>
<keyword evidence="4" id="KW-1185">Reference proteome</keyword>
<dbReference type="Gene3D" id="2.60.200.20">
    <property type="match status" value="1"/>
</dbReference>
<proteinExistence type="predicted"/>
<protein>
    <submittedName>
        <fullName evidence="3">FHA domain-containing protein</fullName>
    </submittedName>
</protein>
<feature type="region of interest" description="Disordered" evidence="1">
    <location>
        <begin position="116"/>
        <end position="137"/>
    </location>
</feature>
<comment type="caution">
    <text evidence="3">The sequence shown here is derived from an EMBL/GenBank/DDBJ whole genome shotgun (WGS) entry which is preliminary data.</text>
</comment>
<dbReference type="InterPro" id="IPR008984">
    <property type="entry name" value="SMAD_FHA_dom_sf"/>
</dbReference>
<dbReference type="Proteomes" id="UP000651977">
    <property type="component" value="Unassembled WGS sequence"/>
</dbReference>
<dbReference type="Pfam" id="PF20232">
    <property type="entry name" value="T6SS_FHA_C"/>
    <property type="match status" value="1"/>
</dbReference>
<sequence>MMDLCLSVVSYHRFTSGVEETKQLKADSGESVITIGRASQCSWCLLDPERVISSRHARVESVKGQYWLYDTSTNGVFVNRSVEPLNKDQPYLLNDGDVLVIGDYEIAVAISDAKQSPQSHLEASKHPGAVVDSSASSPLEPAASVAEDFGMLAEPNSASNSSLDSTFNANLDDALSFPPELGGDEQSNIPEDWNALFAGSNLLKSEPAVVAAASETLNPPTKTNSVAHQQSSVPPAVAASAPVSSPSIAKATSLQASDQAATQLAAFLEGMGISSDLISQDNAVRWWHQLGVITRDSLDGIMNTLHNRAAFKESSRINQTTFRRNENNPLKFSTNAEDAIHNLLQRKTAGFLPPERAVKEAFIDLERHEYALLSGIEGAVAGLMQLLDPKLIESKELNKRGIAKVYSAIEKHKNWNRYCSIYSDLENEFNRNSNAFYMEDFAKAYESTLKSIEQKGQR</sequence>
<dbReference type="Pfam" id="PF00498">
    <property type="entry name" value="FHA"/>
    <property type="match status" value="1"/>
</dbReference>